<proteinExistence type="predicted"/>
<organism evidence="1 2">
    <name type="scientific">Halomarina salina</name>
    <dbReference type="NCBI Taxonomy" id="1872699"/>
    <lineage>
        <taxon>Archaea</taxon>
        <taxon>Methanobacteriati</taxon>
        <taxon>Methanobacteriota</taxon>
        <taxon>Stenosarchaea group</taxon>
        <taxon>Halobacteria</taxon>
        <taxon>Halobacteriales</taxon>
        <taxon>Natronomonadaceae</taxon>
        <taxon>Halomarina</taxon>
    </lineage>
</organism>
<dbReference type="Proteomes" id="UP001596099">
    <property type="component" value="Unassembled WGS sequence"/>
</dbReference>
<name>A0ABD5RHB4_9EURY</name>
<keyword evidence="2" id="KW-1185">Reference proteome</keyword>
<dbReference type="AlphaFoldDB" id="A0ABD5RHB4"/>
<reference evidence="1 2" key="1">
    <citation type="journal article" date="2019" name="Int. J. Syst. Evol. Microbiol.">
        <title>The Global Catalogue of Microorganisms (GCM) 10K type strain sequencing project: providing services to taxonomists for standard genome sequencing and annotation.</title>
        <authorList>
            <consortium name="The Broad Institute Genomics Platform"/>
            <consortium name="The Broad Institute Genome Sequencing Center for Infectious Disease"/>
            <person name="Wu L."/>
            <person name="Ma J."/>
        </authorList>
    </citation>
    <scope>NUCLEOTIDE SEQUENCE [LARGE SCALE GENOMIC DNA]</scope>
    <source>
        <strain evidence="1 2">CGMCC 1.12543</strain>
    </source>
</reference>
<gene>
    <name evidence="1" type="ORF">ACFPYI_00090</name>
</gene>
<sequence length="61" mass="6423">MATGVVIAVFSVALAIRALSLYQSPLPFIVDGVEYAGQATDTVVTSSFPLEDLTTDEIAFT</sequence>
<protein>
    <submittedName>
        <fullName evidence="1">Uncharacterized protein</fullName>
    </submittedName>
</protein>
<evidence type="ECO:0000313" key="2">
    <source>
        <dbReference type="Proteomes" id="UP001596099"/>
    </source>
</evidence>
<evidence type="ECO:0000313" key="1">
    <source>
        <dbReference type="EMBL" id="MFC5969718.1"/>
    </source>
</evidence>
<accession>A0ABD5RHB4</accession>
<dbReference type="EMBL" id="JBHSQH010000001">
    <property type="protein sequence ID" value="MFC5969718.1"/>
    <property type="molecule type" value="Genomic_DNA"/>
</dbReference>
<comment type="caution">
    <text evidence="1">The sequence shown here is derived from an EMBL/GenBank/DDBJ whole genome shotgun (WGS) entry which is preliminary data.</text>
</comment>